<comment type="caution">
    <text evidence="2">The sequence shown here is derived from an EMBL/GenBank/DDBJ whole genome shotgun (WGS) entry which is preliminary data.</text>
</comment>
<dbReference type="InterPro" id="IPR021778">
    <property type="entry name" value="Se/S_carrier-like"/>
</dbReference>
<name>A0A923E865_CLOTT</name>
<protein>
    <submittedName>
        <fullName evidence="2">DUF3343 domain-containing protein</fullName>
    </submittedName>
</protein>
<proteinExistence type="predicted"/>
<reference evidence="2 3" key="1">
    <citation type="submission" date="2020-04" db="EMBL/GenBank/DDBJ databases">
        <title>Genomic insights into acetone-butanol-ethanol (ABE) fermentation by sequencing solventogenic clostridia strains.</title>
        <authorList>
            <person name="Brown S."/>
        </authorList>
    </citation>
    <scope>NUCLEOTIDE SEQUENCE [LARGE SCALE GENOMIC DNA]</scope>
    <source>
        <strain evidence="2 3">DJ011</strain>
    </source>
</reference>
<dbReference type="AlphaFoldDB" id="A0A923E865"/>
<evidence type="ECO:0000313" key="2">
    <source>
        <dbReference type="EMBL" id="MBC2397027.1"/>
    </source>
</evidence>
<evidence type="ECO:0000313" key="3">
    <source>
        <dbReference type="Proteomes" id="UP000563151"/>
    </source>
</evidence>
<accession>A0A923E865</accession>
<gene>
    <name evidence="2" type="ORF">HGG79_04420</name>
</gene>
<dbReference type="Pfam" id="PF11823">
    <property type="entry name" value="Se_S_carrier"/>
    <property type="match status" value="1"/>
</dbReference>
<sequence>MAYYNNDNKEYIVVFQSYNGAIYLYNKLLRERCKAEIISTPCRISAGCTQSIKFKCEYMDIVQKNLKLYNIPIKGIYEIVKSNKRFNYVKIM</sequence>
<evidence type="ECO:0000259" key="1">
    <source>
        <dbReference type="Pfam" id="PF11823"/>
    </source>
</evidence>
<keyword evidence="3" id="KW-1185">Reference proteome</keyword>
<dbReference type="EMBL" id="JAAZWO010000004">
    <property type="protein sequence ID" value="MBC2397027.1"/>
    <property type="molecule type" value="Genomic_DNA"/>
</dbReference>
<dbReference type="RefSeq" id="WP_035147779.1">
    <property type="nucleotide sequence ID" value="NZ_JAAZWO010000004.1"/>
</dbReference>
<feature type="domain" description="Putative Se/S carrier protein-like" evidence="1">
    <location>
        <begin position="10"/>
        <end position="78"/>
    </location>
</feature>
<dbReference type="Proteomes" id="UP000563151">
    <property type="component" value="Unassembled WGS sequence"/>
</dbReference>
<organism evidence="2 3">
    <name type="scientific">Clostridium tetanomorphum</name>
    <dbReference type="NCBI Taxonomy" id="1553"/>
    <lineage>
        <taxon>Bacteria</taxon>
        <taxon>Bacillati</taxon>
        <taxon>Bacillota</taxon>
        <taxon>Clostridia</taxon>
        <taxon>Eubacteriales</taxon>
        <taxon>Clostridiaceae</taxon>
        <taxon>Clostridium</taxon>
    </lineage>
</organism>